<dbReference type="Proteomes" id="UP000292781">
    <property type="component" value="Unassembled WGS sequence"/>
</dbReference>
<evidence type="ECO:0008006" key="4">
    <source>
        <dbReference type="Google" id="ProtNLM"/>
    </source>
</evidence>
<dbReference type="EMBL" id="SJFN01000002">
    <property type="protein sequence ID" value="TBW41002.1"/>
    <property type="molecule type" value="Genomic_DNA"/>
</dbReference>
<evidence type="ECO:0000313" key="2">
    <source>
        <dbReference type="EMBL" id="TBW41002.1"/>
    </source>
</evidence>
<evidence type="ECO:0000313" key="3">
    <source>
        <dbReference type="Proteomes" id="UP000292781"/>
    </source>
</evidence>
<gene>
    <name evidence="2" type="ORF">EYW49_02270</name>
</gene>
<dbReference type="RefSeq" id="WP_131305536.1">
    <property type="nucleotide sequence ID" value="NZ_SJFN01000002.1"/>
</dbReference>
<dbReference type="AlphaFoldDB" id="A0A4Q9VYB7"/>
<sequence>MPHSTDDPIAPSSPPPTSTTSASVLRNAVDLFVRDPSHEKAEIRTFADLVGGLLDDVGLEDRCEVSNRLAGRADLLPALARRLAMDDPRVAAPMVVRSPVLTSADLVQIMRCGPGHVRLVAERLDLAPDVAASLTRPMPFDLAPSEARPRPHATEPVAAAIVVPAAEPPTASPSRSATEARAEPRVTSVATFLALDPATRWRAIQDGATAAALGAAPSRSRRKAVEAIGPRLFAALVIHDRLAFRDDLAAALRLDVDDVARILADPHGEALAVCLAALGIDERSATSILLLHTGEHATLGQMQDLSSLTARIGWRTAEHLLGQWRGVAATRGEAQRVLDPAERRDDRRETAVPRREATRETTPRRLGAE</sequence>
<dbReference type="OrthoDB" id="8437049at2"/>
<reference evidence="2 3" key="1">
    <citation type="submission" date="2019-02" db="EMBL/GenBank/DDBJ databases">
        <title>Siculibacillus lacustris gen. nov., sp. nov., a new rosette-forming bacterium isolated from a freshwater crater lake (Lake St. Ana, Romania).</title>
        <authorList>
            <person name="Felfoldi T."/>
            <person name="Marton Z."/>
            <person name="Szabo A."/>
            <person name="Mentes A."/>
            <person name="Boka K."/>
            <person name="Marialigeti K."/>
            <person name="Mathe I."/>
            <person name="Koncz M."/>
            <person name="Schumann P."/>
            <person name="Toth E."/>
        </authorList>
    </citation>
    <scope>NUCLEOTIDE SEQUENCE [LARGE SCALE GENOMIC DNA]</scope>
    <source>
        <strain evidence="2 3">SA-279</strain>
    </source>
</reference>
<evidence type="ECO:0000256" key="1">
    <source>
        <dbReference type="SAM" id="MobiDB-lite"/>
    </source>
</evidence>
<protein>
    <recommendedName>
        <fullName evidence="4">DUF2336 domain-containing protein</fullName>
    </recommendedName>
</protein>
<comment type="caution">
    <text evidence="2">The sequence shown here is derived from an EMBL/GenBank/DDBJ whole genome shotgun (WGS) entry which is preliminary data.</text>
</comment>
<accession>A0A4Q9VYB7</accession>
<name>A0A4Q9VYB7_9HYPH</name>
<organism evidence="2 3">
    <name type="scientific">Siculibacillus lacustris</name>
    <dbReference type="NCBI Taxonomy" id="1549641"/>
    <lineage>
        <taxon>Bacteria</taxon>
        <taxon>Pseudomonadati</taxon>
        <taxon>Pseudomonadota</taxon>
        <taxon>Alphaproteobacteria</taxon>
        <taxon>Hyphomicrobiales</taxon>
        <taxon>Ancalomicrobiaceae</taxon>
        <taxon>Siculibacillus</taxon>
    </lineage>
</organism>
<feature type="region of interest" description="Disordered" evidence="1">
    <location>
        <begin position="1"/>
        <end position="21"/>
    </location>
</feature>
<proteinExistence type="predicted"/>
<feature type="region of interest" description="Disordered" evidence="1">
    <location>
        <begin position="338"/>
        <end position="369"/>
    </location>
</feature>
<keyword evidence="3" id="KW-1185">Reference proteome</keyword>